<sequence length="212" mass="23554">MALALGQRDHRKEELGVFCQSLDILYSYVGRASQGVAGFSLLPPEAEISTASEQSWRQVCAVPRRSSSWIAWPYDWSVDWKKPRPNEWEGGCEGEDAPTKFDVGENPSKSSSSCIITQQQKQTAGSDALQELPNMYVGMPMVALVEGSLLGPWLAKAADAEQSSFGRKFVSRIDYHIPCLWLSSRPAASFCPRTFDMPDFSRVITKAFSSYI</sequence>
<feature type="compositionally biased region" description="Polar residues" evidence="1">
    <location>
        <begin position="107"/>
        <end position="117"/>
    </location>
</feature>
<protein>
    <submittedName>
        <fullName evidence="2">Uncharacterized protein</fullName>
    </submittedName>
</protein>
<evidence type="ECO:0000313" key="2">
    <source>
        <dbReference type="EMBL" id="KAK1471032.1"/>
    </source>
</evidence>
<dbReference type="AlphaFoldDB" id="A0AAI9Y4U4"/>
<evidence type="ECO:0000313" key="3">
    <source>
        <dbReference type="Proteomes" id="UP001239213"/>
    </source>
</evidence>
<accession>A0AAI9Y4U4</accession>
<name>A0AAI9Y4U4_9PEZI</name>
<evidence type="ECO:0000256" key="1">
    <source>
        <dbReference type="SAM" id="MobiDB-lite"/>
    </source>
</evidence>
<keyword evidence="3" id="KW-1185">Reference proteome</keyword>
<organism evidence="2 3">
    <name type="scientific">Colletotrichum cuscutae</name>
    <dbReference type="NCBI Taxonomy" id="1209917"/>
    <lineage>
        <taxon>Eukaryota</taxon>
        <taxon>Fungi</taxon>
        <taxon>Dikarya</taxon>
        <taxon>Ascomycota</taxon>
        <taxon>Pezizomycotina</taxon>
        <taxon>Sordariomycetes</taxon>
        <taxon>Hypocreomycetidae</taxon>
        <taxon>Glomerellales</taxon>
        <taxon>Glomerellaceae</taxon>
        <taxon>Colletotrichum</taxon>
        <taxon>Colletotrichum acutatum species complex</taxon>
    </lineage>
</organism>
<proteinExistence type="predicted"/>
<gene>
    <name evidence="2" type="ORF">CCUS01_06146</name>
</gene>
<dbReference type="Proteomes" id="UP001239213">
    <property type="component" value="Unassembled WGS sequence"/>
</dbReference>
<feature type="region of interest" description="Disordered" evidence="1">
    <location>
        <begin position="87"/>
        <end position="117"/>
    </location>
</feature>
<comment type="caution">
    <text evidence="2">The sequence shown here is derived from an EMBL/GenBank/DDBJ whole genome shotgun (WGS) entry which is preliminary data.</text>
</comment>
<reference evidence="2" key="1">
    <citation type="submission" date="2016-11" db="EMBL/GenBank/DDBJ databases">
        <title>The genome sequence of Colletotrichum cuscutae.</title>
        <authorList>
            <person name="Baroncelli R."/>
        </authorList>
    </citation>
    <scope>NUCLEOTIDE SEQUENCE</scope>
    <source>
        <strain evidence="2">IMI 304802</strain>
    </source>
</reference>
<dbReference type="EMBL" id="MPDP01000212">
    <property type="protein sequence ID" value="KAK1471032.1"/>
    <property type="molecule type" value="Genomic_DNA"/>
</dbReference>